<dbReference type="AlphaFoldDB" id="A0A1I5WGA1"/>
<proteinExistence type="predicted"/>
<dbReference type="GeneID" id="35873181"/>
<gene>
    <name evidence="1" type="ORF">SAMN03084138_04301</name>
</gene>
<dbReference type="STRING" id="1121869.SAMN03084138_04301"/>
<organism evidence="1 2">
    <name type="scientific">Enterovibrio norvegicus DSM 15893</name>
    <dbReference type="NCBI Taxonomy" id="1121869"/>
    <lineage>
        <taxon>Bacteria</taxon>
        <taxon>Pseudomonadati</taxon>
        <taxon>Pseudomonadota</taxon>
        <taxon>Gammaproteobacteria</taxon>
        <taxon>Vibrionales</taxon>
        <taxon>Vibrionaceae</taxon>
        <taxon>Enterovibrio</taxon>
    </lineage>
</organism>
<reference evidence="1 2" key="1">
    <citation type="submission" date="2016-10" db="EMBL/GenBank/DDBJ databases">
        <authorList>
            <person name="de Groot N.N."/>
        </authorList>
    </citation>
    <scope>NUCLEOTIDE SEQUENCE [LARGE SCALE GENOMIC DNA]</scope>
    <source>
        <strain evidence="1 2">DSM 15893</strain>
    </source>
</reference>
<protein>
    <recommendedName>
        <fullName evidence="3">DUF3634 domain-containing protein</fullName>
    </recommendedName>
</protein>
<evidence type="ECO:0000313" key="1">
    <source>
        <dbReference type="EMBL" id="SFQ18721.1"/>
    </source>
</evidence>
<dbReference type="EMBL" id="FOWR01000048">
    <property type="protein sequence ID" value="SFQ18721.1"/>
    <property type="molecule type" value="Genomic_DNA"/>
</dbReference>
<accession>A0A1I5WGA1</accession>
<dbReference type="InterPro" id="IPR022090">
    <property type="entry name" value="DUF3634"/>
</dbReference>
<dbReference type="RefSeq" id="WP_017011046.1">
    <property type="nucleotide sequence ID" value="NZ_FOWR01000048.1"/>
</dbReference>
<dbReference type="OrthoDB" id="6264785at2"/>
<evidence type="ECO:0008006" key="3">
    <source>
        <dbReference type="Google" id="ProtNLM"/>
    </source>
</evidence>
<name>A0A1I5WGA1_9GAMM</name>
<sequence>MEYFLAVSFIALFAFIAVDRPIVYIRFKDGEVTKTKGKVPHGFLHDCAEICKRTPFTGTVKVYRNRFKPAKLVLSKGIDSKVQQRIRNVFPHKSFK</sequence>
<evidence type="ECO:0000313" key="2">
    <source>
        <dbReference type="Proteomes" id="UP000182692"/>
    </source>
</evidence>
<dbReference type="Proteomes" id="UP000182692">
    <property type="component" value="Unassembled WGS sequence"/>
</dbReference>
<dbReference type="Pfam" id="PF12321">
    <property type="entry name" value="DUF3634"/>
    <property type="match status" value="1"/>
</dbReference>